<dbReference type="InterPro" id="IPR006597">
    <property type="entry name" value="Sel1-like"/>
</dbReference>
<dbReference type="EMBL" id="CP053381">
    <property type="protein sequence ID" value="QTP55287.1"/>
    <property type="molecule type" value="Genomic_DNA"/>
</dbReference>
<evidence type="ECO:0000313" key="1">
    <source>
        <dbReference type="EMBL" id="QTP55287.1"/>
    </source>
</evidence>
<dbReference type="SMART" id="SM00671">
    <property type="entry name" value="SEL1"/>
    <property type="match status" value="4"/>
</dbReference>
<dbReference type="Gene3D" id="1.25.40.10">
    <property type="entry name" value="Tetratricopeptide repeat domain"/>
    <property type="match status" value="1"/>
</dbReference>
<gene>
    <name evidence="1" type="ORF">HNO51_11700</name>
</gene>
<protein>
    <submittedName>
        <fullName evidence="1">Sel1 repeat family protein</fullName>
    </submittedName>
</protein>
<dbReference type="PANTHER" id="PTHR11102">
    <property type="entry name" value="SEL-1-LIKE PROTEIN"/>
    <property type="match status" value="1"/>
</dbReference>
<dbReference type="SUPFAM" id="SSF81901">
    <property type="entry name" value="HCP-like"/>
    <property type="match status" value="2"/>
</dbReference>
<dbReference type="RefSeq" id="WP_209537499.1">
    <property type="nucleotide sequence ID" value="NZ_CP053381.1"/>
</dbReference>
<dbReference type="Pfam" id="PF08238">
    <property type="entry name" value="Sel1"/>
    <property type="match status" value="5"/>
</dbReference>
<dbReference type="Proteomes" id="UP000671868">
    <property type="component" value="Chromosome"/>
</dbReference>
<sequence>MRLYNIHKRASAIPYLEEAAEAGDVEAMYYLGEAHRLRHMGMTREALDWYHMAAQQGDPYAMLRLESGNVCALADVCPENGDNWSELALNVTLPKAEEGDIDAMGTLFNIYGALGEHQQAIDWLEKSAEAGNPHSQHWMGTFIYEDHNFTPDEEERHQLSEEWFRRAANNEYVPAMFSLSSVLSVRGESREAWEWIESAASKGNIAAIHRMAMCYIDNGTDNYCYMPEDPVKGWAMLEALSEVVNDQYTRRIMRLRHDLLTDEQREEAREAAQPLIEKWSSNDPALSDFPEKYGF</sequence>
<reference evidence="1 2" key="1">
    <citation type="journal article" date="2021" name="Front. Microbiol.">
        <title>Aerobic Denitrification and Heterotrophic Sulfur Oxidation in the Genus Halomonas Revealed by Six Novel Species Characterizations and Genome-Based Analysis.</title>
        <authorList>
            <person name="Wang L."/>
            <person name="Shao Z."/>
        </authorList>
    </citation>
    <scope>NUCLEOTIDE SEQUENCE [LARGE SCALE GENOMIC DNA]</scope>
    <source>
        <strain evidence="1 2">MCCC 1A11059</strain>
    </source>
</reference>
<keyword evidence="2" id="KW-1185">Reference proteome</keyword>
<dbReference type="InterPro" id="IPR011990">
    <property type="entry name" value="TPR-like_helical_dom_sf"/>
</dbReference>
<name>A0ABX7W6T4_9GAMM</name>
<organism evidence="1 2">
    <name type="scientific">Billgrantia sulfidoxydans</name>
    <dbReference type="NCBI Taxonomy" id="2733484"/>
    <lineage>
        <taxon>Bacteria</taxon>
        <taxon>Pseudomonadati</taxon>
        <taxon>Pseudomonadota</taxon>
        <taxon>Gammaproteobacteria</taxon>
        <taxon>Oceanospirillales</taxon>
        <taxon>Halomonadaceae</taxon>
        <taxon>Billgrantia</taxon>
    </lineage>
</organism>
<dbReference type="InterPro" id="IPR050767">
    <property type="entry name" value="Sel1_AlgK"/>
</dbReference>
<accession>A0ABX7W6T4</accession>
<evidence type="ECO:0000313" key="2">
    <source>
        <dbReference type="Proteomes" id="UP000671868"/>
    </source>
</evidence>
<proteinExistence type="predicted"/>
<dbReference type="PANTHER" id="PTHR11102:SF160">
    <property type="entry name" value="ERAD-ASSOCIATED E3 UBIQUITIN-PROTEIN LIGASE COMPONENT HRD3"/>
    <property type="match status" value="1"/>
</dbReference>